<evidence type="ECO:0000313" key="3">
    <source>
        <dbReference type="Proteomes" id="UP000479710"/>
    </source>
</evidence>
<feature type="region of interest" description="Disordered" evidence="1">
    <location>
        <begin position="1"/>
        <end position="21"/>
    </location>
</feature>
<evidence type="ECO:0000256" key="1">
    <source>
        <dbReference type="SAM" id="MobiDB-lite"/>
    </source>
</evidence>
<accession>A0A6G1DYG5</accession>
<dbReference type="Proteomes" id="UP000479710">
    <property type="component" value="Unassembled WGS sequence"/>
</dbReference>
<dbReference type="AlphaFoldDB" id="A0A6G1DYG5"/>
<organism evidence="2 3">
    <name type="scientific">Oryza meyeriana var. granulata</name>
    <dbReference type="NCBI Taxonomy" id="110450"/>
    <lineage>
        <taxon>Eukaryota</taxon>
        <taxon>Viridiplantae</taxon>
        <taxon>Streptophyta</taxon>
        <taxon>Embryophyta</taxon>
        <taxon>Tracheophyta</taxon>
        <taxon>Spermatophyta</taxon>
        <taxon>Magnoliopsida</taxon>
        <taxon>Liliopsida</taxon>
        <taxon>Poales</taxon>
        <taxon>Poaceae</taxon>
        <taxon>BOP clade</taxon>
        <taxon>Oryzoideae</taxon>
        <taxon>Oryzeae</taxon>
        <taxon>Oryzinae</taxon>
        <taxon>Oryza</taxon>
        <taxon>Oryza meyeriana</taxon>
    </lineage>
</organism>
<keyword evidence="3" id="KW-1185">Reference proteome</keyword>
<protein>
    <submittedName>
        <fullName evidence="2">Uncharacterized protein</fullName>
    </submittedName>
</protein>
<comment type="caution">
    <text evidence="2">The sequence shown here is derived from an EMBL/GenBank/DDBJ whole genome shotgun (WGS) entry which is preliminary data.</text>
</comment>
<proteinExistence type="predicted"/>
<gene>
    <name evidence="2" type="ORF">E2562_017441</name>
</gene>
<dbReference type="EMBL" id="SPHZ02000005">
    <property type="protein sequence ID" value="KAF0917262.1"/>
    <property type="molecule type" value="Genomic_DNA"/>
</dbReference>
<evidence type="ECO:0000313" key="2">
    <source>
        <dbReference type="EMBL" id="KAF0917262.1"/>
    </source>
</evidence>
<reference evidence="2 3" key="1">
    <citation type="submission" date="2019-11" db="EMBL/GenBank/DDBJ databases">
        <title>Whole genome sequence of Oryza granulata.</title>
        <authorList>
            <person name="Li W."/>
        </authorList>
    </citation>
    <scope>NUCLEOTIDE SEQUENCE [LARGE SCALE GENOMIC DNA]</scope>
    <source>
        <strain evidence="3">cv. Menghai</strain>
        <tissue evidence="2">Leaf</tissue>
    </source>
</reference>
<sequence length="103" mass="11569">MVVTTVAAAPRDGGADPSSLPLPSQKWKDAFKSASMEVKRGKSVLQSSDTVFVHIHAARLCYQTRSCPWAYANEYQVGQSRSWHYAHCGVLRRSHGHLIRRHH</sequence>
<name>A0A6G1DYG5_9ORYZ</name>